<evidence type="ECO:0000313" key="7">
    <source>
        <dbReference type="Proteomes" id="UP000053342"/>
    </source>
</evidence>
<dbReference type="HOGENOM" id="CLU_038839_0_0_1"/>
<evidence type="ECO:0000256" key="4">
    <source>
        <dbReference type="ARBA" id="ARBA00023239"/>
    </source>
</evidence>
<sequence>MPKPTHLTCLCGDVSERASILEGPEEELPMENLLCHCDTCRHSTGALCTSYFRLKGPPSAKSLGCATGYHTPGYVRYFCKNCGCHTFAFTKADGQWLACSGTLETDRKVDDVLDISRITHHEHVGDAADGGIAPFLSKIGGRKIPCHEGEPAADTTTMDEDRLELLRGRPSSSRERGDHVDASCHCGSVRFRIEPPPYDNESQGWYVPSDRSKYYARLCCCRSCRLGLGFTMQPWAYIPPSQIRTAEDAGQQPILFGPQHEQNTRQFGEGMRYYQSSEMVLRGFCTKCGATMLYQPFERPYIINVSVGILRSKKGNTMAREWLDWDRKVVSKRPEAVDEDVIRAWLAE</sequence>
<feature type="domain" description="CENP-V/GFA" evidence="5">
    <location>
        <begin position="180"/>
        <end position="326"/>
    </location>
</feature>
<dbReference type="EMBL" id="KN847332">
    <property type="protein sequence ID" value="KIW48498.1"/>
    <property type="molecule type" value="Genomic_DNA"/>
</dbReference>
<keyword evidence="3" id="KW-0862">Zinc</keyword>
<dbReference type="STRING" id="215243.A0A0D2DZI2"/>
<keyword evidence="4" id="KW-0456">Lyase</keyword>
<dbReference type="OrthoDB" id="5422068at2759"/>
<dbReference type="Pfam" id="PF04828">
    <property type="entry name" value="GFA"/>
    <property type="match status" value="1"/>
</dbReference>
<proteinExistence type="inferred from homology"/>
<name>A0A0D2DZI2_9EURO</name>
<evidence type="ECO:0000313" key="6">
    <source>
        <dbReference type="EMBL" id="KIW48498.1"/>
    </source>
</evidence>
<dbReference type="GO" id="GO:0016846">
    <property type="term" value="F:carbon-sulfur lyase activity"/>
    <property type="evidence" value="ECO:0007669"/>
    <property type="project" value="InterPro"/>
</dbReference>
<keyword evidence="2" id="KW-0479">Metal-binding</keyword>
<dbReference type="Gene3D" id="2.170.150.70">
    <property type="match status" value="1"/>
</dbReference>
<dbReference type="InterPro" id="IPR011057">
    <property type="entry name" value="Mss4-like_sf"/>
</dbReference>
<accession>A0A0D2DZI2</accession>
<dbReference type="InterPro" id="IPR006913">
    <property type="entry name" value="CENP-V/GFA"/>
</dbReference>
<evidence type="ECO:0000256" key="3">
    <source>
        <dbReference type="ARBA" id="ARBA00022833"/>
    </source>
</evidence>
<gene>
    <name evidence="6" type="ORF">PV06_01076</name>
</gene>
<dbReference type="Gene3D" id="3.90.1590.10">
    <property type="entry name" value="glutathione-dependent formaldehyde- activating enzyme (gfa)"/>
    <property type="match status" value="1"/>
</dbReference>
<comment type="similarity">
    <text evidence="1">Belongs to the Gfa family.</text>
</comment>
<reference evidence="6 7" key="1">
    <citation type="submission" date="2015-01" db="EMBL/GenBank/DDBJ databases">
        <title>The Genome Sequence of Exophiala oligosperma CBS72588.</title>
        <authorList>
            <consortium name="The Broad Institute Genomics Platform"/>
            <person name="Cuomo C."/>
            <person name="de Hoog S."/>
            <person name="Gorbushina A."/>
            <person name="Stielow B."/>
            <person name="Teixiera M."/>
            <person name="Abouelleil A."/>
            <person name="Chapman S.B."/>
            <person name="Priest M."/>
            <person name="Young S.K."/>
            <person name="Wortman J."/>
            <person name="Nusbaum C."/>
            <person name="Birren B."/>
        </authorList>
    </citation>
    <scope>NUCLEOTIDE SEQUENCE [LARGE SCALE GENOMIC DNA]</scope>
    <source>
        <strain evidence="6 7">CBS 72588</strain>
    </source>
</reference>
<dbReference type="PANTHER" id="PTHR33337:SF40">
    <property type="entry name" value="CENP-V_GFA DOMAIN-CONTAINING PROTEIN-RELATED"/>
    <property type="match status" value="1"/>
</dbReference>
<protein>
    <recommendedName>
        <fullName evidence="5">CENP-V/GFA domain-containing protein</fullName>
    </recommendedName>
</protein>
<evidence type="ECO:0000259" key="5">
    <source>
        <dbReference type="PROSITE" id="PS51891"/>
    </source>
</evidence>
<dbReference type="GeneID" id="27353150"/>
<organism evidence="6 7">
    <name type="scientific">Exophiala oligosperma</name>
    <dbReference type="NCBI Taxonomy" id="215243"/>
    <lineage>
        <taxon>Eukaryota</taxon>
        <taxon>Fungi</taxon>
        <taxon>Dikarya</taxon>
        <taxon>Ascomycota</taxon>
        <taxon>Pezizomycotina</taxon>
        <taxon>Eurotiomycetes</taxon>
        <taxon>Chaetothyriomycetidae</taxon>
        <taxon>Chaetothyriales</taxon>
        <taxon>Herpotrichiellaceae</taxon>
        <taxon>Exophiala</taxon>
    </lineage>
</organism>
<dbReference type="SUPFAM" id="SSF51316">
    <property type="entry name" value="Mss4-like"/>
    <property type="match status" value="2"/>
</dbReference>
<dbReference type="PROSITE" id="PS51891">
    <property type="entry name" value="CENP_V_GFA"/>
    <property type="match status" value="2"/>
</dbReference>
<dbReference type="Proteomes" id="UP000053342">
    <property type="component" value="Unassembled WGS sequence"/>
</dbReference>
<dbReference type="PANTHER" id="PTHR33337">
    <property type="entry name" value="GFA DOMAIN-CONTAINING PROTEIN"/>
    <property type="match status" value="1"/>
</dbReference>
<evidence type="ECO:0000256" key="2">
    <source>
        <dbReference type="ARBA" id="ARBA00022723"/>
    </source>
</evidence>
<keyword evidence="7" id="KW-1185">Reference proteome</keyword>
<dbReference type="RefSeq" id="XP_016268714.1">
    <property type="nucleotide sequence ID" value="XM_016401661.1"/>
</dbReference>
<feature type="domain" description="CENP-V/GFA" evidence="5">
    <location>
        <begin position="4"/>
        <end position="129"/>
    </location>
</feature>
<dbReference type="VEuPathDB" id="FungiDB:PV06_01076"/>
<dbReference type="AlphaFoldDB" id="A0A0D2DZI2"/>
<dbReference type="GO" id="GO:0046872">
    <property type="term" value="F:metal ion binding"/>
    <property type="evidence" value="ECO:0007669"/>
    <property type="project" value="UniProtKB-KW"/>
</dbReference>
<evidence type="ECO:0000256" key="1">
    <source>
        <dbReference type="ARBA" id="ARBA00005495"/>
    </source>
</evidence>